<reference evidence="3 4" key="1">
    <citation type="submission" date="2020-07" db="EMBL/GenBank/DDBJ databases">
        <title>Sequencing the genomes of 1000 actinobacteria strains.</title>
        <authorList>
            <person name="Klenk H.-P."/>
        </authorList>
    </citation>
    <scope>NUCLEOTIDE SEQUENCE [LARGE SCALE GENOMIC DNA]</scope>
    <source>
        <strain evidence="3 4">DSM 26341</strain>
    </source>
</reference>
<dbReference type="SUPFAM" id="SSF53474">
    <property type="entry name" value="alpha/beta-Hydrolases"/>
    <property type="match status" value="1"/>
</dbReference>
<dbReference type="Proteomes" id="UP000539111">
    <property type="component" value="Unassembled WGS sequence"/>
</dbReference>
<evidence type="ECO:0000259" key="2">
    <source>
        <dbReference type="SMART" id="SM00939"/>
    </source>
</evidence>
<organism evidence="3 4">
    <name type="scientific">Spelaeicoccus albus</name>
    <dbReference type="NCBI Taxonomy" id="1280376"/>
    <lineage>
        <taxon>Bacteria</taxon>
        <taxon>Bacillati</taxon>
        <taxon>Actinomycetota</taxon>
        <taxon>Actinomycetes</taxon>
        <taxon>Micrococcales</taxon>
        <taxon>Brevibacteriaceae</taxon>
        <taxon>Spelaeicoccus</taxon>
    </lineage>
</organism>
<evidence type="ECO:0000256" key="1">
    <source>
        <dbReference type="ARBA" id="ARBA00022801"/>
    </source>
</evidence>
<dbReference type="Gene3D" id="1.10.3020.10">
    <property type="entry name" value="alpha-amino acid ester hydrolase ( Helical cap domain)"/>
    <property type="match status" value="1"/>
</dbReference>
<dbReference type="InterPro" id="IPR008979">
    <property type="entry name" value="Galactose-bd-like_sf"/>
</dbReference>
<evidence type="ECO:0000313" key="3">
    <source>
        <dbReference type="EMBL" id="NYI67096.1"/>
    </source>
</evidence>
<sequence>MDEFPHDIIEEEHIWITVSDGTRLAGHIWRPSASDSDPVPGILEFLPYRQRDLTSERDSVNHPYLAGHGYACVRVDLRGAGNSEGCLIDEYLEQEQQDAEDVLAWIASQRWCSGRTGMMGISWGGFNALQVAARRPASLGAIAISSFTVDRFGDDMHYMGGCLLSDNFAEASTMFGAAGLPPDPAIVGENWRDMWFDRLEAISPWIDTWLSHQQRDDYWKHASVNEDYSAVHCPVIASSGWADGYSNSVFRVMENLDVPKKGIIGPWAHKYPHMGVPGPAIGYLQILVDWWDRWLKGVENSVMDGPTLRVWMQDSAPPSSSYEERQGRWVGLDEWPSRQTTFTDAALADHAIDLAPTGIVGAEPGELTIKSPLTVGQFAGKWASYGTPPDLPSDQREEDAGSLIFDTPELAETCEILGAPVVSLELSADEPVAMIAVRLLDVAPDGSSTRVTYGLLNLTHRDSDEDPEPLEPGEHYRVRIPLNGVAQSFPAGHRIRMAVSTSYWPLAWPAPAGATVTVYPPNCVLSLPLWDARATDSRPSPYLPSEGARRLATARIVEPDAGWVVCRDLATGNSTVEIVKDSGTVAFEKIGLEFSRRVEERYGRHGDEPTSVYGETLWNTEFRRGGWRVGVESAARLTCTATDFVLEARIDGFEGRETVYSRDWQKTIPRRLV</sequence>
<dbReference type="Pfam" id="PF02129">
    <property type="entry name" value="Peptidase_S15"/>
    <property type="match status" value="1"/>
</dbReference>
<accession>A0A7Z0ABE4</accession>
<name>A0A7Z0ABE4_9MICO</name>
<dbReference type="InterPro" id="IPR005674">
    <property type="entry name" value="CocE/Ser_esterase"/>
</dbReference>
<dbReference type="SMART" id="SM00939">
    <property type="entry name" value="PepX_C"/>
    <property type="match status" value="1"/>
</dbReference>
<evidence type="ECO:0000313" key="4">
    <source>
        <dbReference type="Proteomes" id="UP000539111"/>
    </source>
</evidence>
<dbReference type="NCBIfam" id="TIGR00976">
    <property type="entry name" value="CocE_NonD"/>
    <property type="match status" value="1"/>
</dbReference>
<dbReference type="AlphaFoldDB" id="A0A7Z0ABE4"/>
<dbReference type="InterPro" id="IPR013736">
    <property type="entry name" value="Xaa-Pro_dipept_C"/>
</dbReference>
<dbReference type="InterPro" id="IPR000383">
    <property type="entry name" value="Xaa-Pro-like_dom"/>
</dbReference>
<keyword evidence="4" id="KW-1185">Reference proteome</keyword>
<dbReference type="EMBL" id="JACBZP010000001">
    <property type="protein sequence ID" value="NYI67096.1"/>
    <property type="molecule type" value="Genomic_DNA"/>
</dbReference>
<keyword evidence="1" id="KW-0378">Hydrolase</keyword>
<dbReference type="Pfam" id="PF08530">
    <property type="entry name" value="PepX_C"/>
    <property type="match status" value="1"/>
</dbReference>
<dbReference type="InterPro" id="IPR050585">
    <property type="entry name" value="Xaa-Pro_dipeptidyl-ppase/CocE"/>
</dbReference>
<comment type="caution">
    <text evidence="3">The sequence shown here is derived from an EMBL/GenBank/DDBJ whole genome shotgun (WGS) entry which is preliminary data.</text>
</comment>
<dbReference type="PANTHER" id="PTHR43056:SF10">
    <property type="entry name" value="COCE_NOND FAMILY, PUTATIVE (AFU_ORTHOLOGUE AFUA_7G00600)-RELATED"/>
    <property type="match status" value="1"/>
</dbReference>
<dbReference type="PANTHER" id="PTHR43056">
    <property type="entry name" value="PEPTIDASE S9 PROLYL OLIGOPEPTIDASE"/>
    <property type="match status" value="1"/>
</dbReference>
<protein>
    <recommendedName>
        <fullName evidence="2">Xaa-Pro dipeptidyl-peptidase C-terminal domain-containing protein</fullName>
    </recommendedName>
</protein>
<proteinExistence type="predicted"/>
<dbReference type="SUPFAM" id="SSF49785">
    <property type="entry name" value="Galactose-binding domain-like"/>
    <property type="match status" value="1"/>
</dbReference>
<feature type="domain" description="Xaa-Pro dipeptidyl-peptidase C-terminal" evidence="2">
    <location>
        <begin position="288"/>
        <end position="544"/>
    </location>
</feature>
<dbReference type="GO" id="GO:0008239">
    <property type="term" value="F:dipeptidyl-peptidase activity"/>
    <property type="evidence" value="ECO:0007669"/>
    <property type="project" value="InterPro"/>
</dbReference>
<gene>
    <name evidence="3" type="ORF">BJY26_001402</name>
</gene>
<dbReference type="Gene3D" id="3.40.50.1820">
    <property type="entry name" value="alpha/beta hydrolase"/>
    <property type="match status" value="1"/>
</dbReference>
<dbReference type="InterPro" id="IPR029058">
    <property type="entry name" value="AB_hydrolase_fold"/>
</dbReference>
<dbReference type="Gene3D" id="2.60.120.260">
    <property type="entry name" value="Galactose-binding domain-like"/>
    <property type="match status" value="1"/>
</dbReference>